<organism evidence="1">
    <name type="scientific">marine sediment metagenome</name>
    <dbReference type="NCBI Taxonomy" id="412755"/>
    <lineage>
        <taxon>unclassified sequences</taxon>
        <taxon>metagenomes</taxon>
        <taxon>ecological metagenomes</taxon>
    </lineage>
</organism>
<reference evidence="1" key="1">
    <citation type="journal article" date="2015" name="Nature">
        <title>Complex archaea that bridge the gap between prokaryotes and eukaryotes.</title>
        <authorList>
            <person name="Spang A."/>
            <person name="Saw J.H."/>
            <person name="Jorgensen S.L."/>
            <person name="Zaremba-Niedzwiedzka K."/>
            <person name="Martijn J."/>
            <person name="Lind A.E."/>
            <person name="van Eijk R."/>
            <person name="Schleper C."/>
            <person name="Guy L."/>
            <person name="Ettema T.J."/>
        </authorList>
    </citation>
    <scope>NUCLEOTIDE SEQUENCE</scope>
</reference>
<protein>
    <submittedName>
        <fullName evidence="1">Uncharacterized protein</fullName>
    </submittedName>
</protein>
<accession>A0A0F9RIN9</accession>
<name>A0A0F9RIN9_9ZZZZ</name>
<proteinExistence type="predicted"/>
<comment type="caution">
    <text evidence="1">The sequence shown here is derived from an EMBL/GenBank/DDBJ whole genome shotgun (WGS) entry which is preliminary data.</text>
</comment>
<sequence>MTREVYDTFIEEYKNVVKFSHEDLHHFLAFDSTFDDVLETLQDFFTLNLGRVVHIKDLRIP</sequence>
<dbReference type="AlphaFoldDB" id="A0A0F9RIN9"/>
<dbReference type="EMBL" id="LAZR01003550">
    <property type="protein sequence ID" value="KKN17153.1"/>
    <property type="molecule type" value="Genomic_DNA"/>
</dbReference>
<gene>
    <name evidence="1" type="ORF">LCGC14_0968760</name>
</gene>
<evidence type="ECO:0000313" key="1">
    <source>
        <dbReference type="EMBL" id="KKN17153.1"/>
    </source>
</evidence>